<dbReference type="Pfam" id="PF13560">
    <property type="entry name" value="HTH_31"/>
    <property type="match status" value="1"/>
</dbReference>
<evidence type="ECO:0000313" key="4">
    <source>
        <dbReference type="Proteomes" id="UP000003113"/>
    </source>
</evidence>
<dbReference type="GO" id="GO:0005829">
    <property type="term" value="C:cytosol"/>
    <property type="evidence" value="ECO:0007669"/>
    <property type="project" value="TreeGrafter"/>
</dbReference>
<dbReference type="OrthoDB" id="73827at2"/>
<dbReference type="PROSITE" id="PS50943">
    <property type="entry name" value="HTH_CROC1"/>
    <property type="match status" value="1"/>
</dbReference>
<dbReference type="SUPFAM" id="SSF51182">
    <property type="entry name" value="RmlC-like cupins"/>
    <property type="match status" value="1"/>
</dbReference>
<dbReference type="Gene3D" id="1.10.260.40">
    <property type="entry name" value="lambda repressor-like DNA-binding domains"/>
    <property type="match status" value="1"/>
</dbReference>
<proteinExistence type="predicted"/>
<dbReference type="InterPro" id="IPR050807">
    <property type="entry name" value="TransReg_Diox_bact_type"/>
</dbReference>
<dbReference type="eggNOG" id="COG1396">
    <property type="taxonomic scope" value="Bacteria"/>
</dbReference>
<dbReference type="InterPro" id="IPR001387">
    <property type="entry name" value="Cro/C1-type_HTH"/>
</dbReference>
<dbReference type="PANTHER" id="PTHR46797:SF10">
    <property type="entry name" value="BLR1115 PROTEIN"/>
    <property type="match status" value="1"/>
</dbReference>
<protein>
    <recommendedName>
        <fullName evidence="2">HTH cro/C1-type domain-containing protein</fullName>
    </recommendedName>
</protein>
<gene>
    <name evidence="3" type="ORF">KYC_24212</name>
</gene>
<dbReference type="GO" id="GO:0003677">
    <property type="term" value="F:DNA binding"/>
    <property type="evidence" value="ECO:0007669"/>
    <property type="project" value="UniProtKB-KW"/>
</dbReference>
<feature type="domain" description="HTH cro/C1-type" evidence="2">
    <location>
        <begin position="19"/>
        <end position="73"/>
    </location>
</feature>
<evidence type="ECO:0000256" key="1">
    <source>
        <dbReference type="ARBA" id="ARBA00023125"/>
    </source>
</evidence>
<reference evidence="3 4" key="1">
    <citation type="journal article" date="2012" name="J. Bacteriol.">
        <title>Genome sequence of the highly efficient arsenite-oxidizing bacterium Achromobacter arsenitoxydans SY8.</title>
        <authorList>
            <person name="Li X."/>
            <person name="Hu Y."/>
            <person name="Gong J."/>
            <person name="Lin Y."/>
            <person name="Johnstone L."/>
            <person name="Rensing C."/>
            <person name="Wang G."/>
        </authorList>
    </citation>
    <scope>NUCLEOTIDE SEQUENCE [LARGE SCALE GENOMIC DNA]</scope>
    <source>
        <strain evidence="3 4">SY8</strain>
    </source>
</reference>
<dbReference type="STRING" id="477184.KYC_24212"/>
<organism evidence="3 4">
    <name type="scientific">Achromobacter arsenitoxydans SY8</name>
    <dbReference type="NCBI Taxonomy" id="477184"/>
    <lineage>
        <taxon>Bacteria</taxon>
        <taxon>Pseudomonadati</taxon>
        <taxon>Pseudomonadota</taxon>
        <taxon>Betaproteobacteria</taxon>
        <taxon>Burkholderiales</taxon>
        <taxon>Alcaligenaceae</taxon>
        <taxon>Achromobacter</taxon>
    </lineage>
</organism>
<keyword evidence="4" id="KW-1185">Reference proteome</keyword>
<keyword evidence="1" id="KW-0238">DNA-binding</keyword>
<dbReference type="CDD" id="cd00093">
    <property type="entry name" value="HTH_XRE"/>
    <property type="match status" value="1"/>
</dbReference>
<dbReference type="AlphaFoldDB" id="H0FDF0"/>
<dbReference type="EMBL" id="AGUF01000075">
    <property type="protein sequence ID" value="EHK63663.1"/>
    <property type="molecule type" value="Genomic_DNA"/>
</dbReference>
<dbReference type="InterPro" id="IPR014710">
    <property type="entry name" value="RmlC-like_jellyroll"/>
</dbReference>
<dbReference type="SUPFAM" id="SSF47413">
    <property type="entry name" value="lambda repressor-like DNA-binding domains"/>
    <property type="match status" value="1"/>
</dbReference>
<dbReference type="Gene3D" id="2.60.120.10">
    <property type="entry name" value="Jelly Rolls"/>
    <property type="match status" value="1"/>
</dbReference>
<sequence>MENITTIDPGLDLRLAARLKALRQDRGWSLDDLAGRAGISRATLSRLENAEVSPTASVLGKLCAAYGLTMSRLMLMVEDDFVARVPERDQAVWVDDSVGFRRRSVSPPAQRLAGEVLACELAANARIAYEQSPRPGLEHHLLMLDGQLSITVDGQAHDLVTGDCLRYQLFGASAFATPPHSGARYLLFIV</sequence>
<dbReference type="Proteomes" id="UP000003113">
    <property type="component" value="Unassembled WGS sequence"/>
</dbReference>
<dbReference type="SMART" id="SM00530">
    <property type="entry name" value="HTH_XRE"/>
    <property type="match status" value="1"/>
</dbReference>
<dbReference type="GO" id="GO:0003700">
    <property type="term" value="F:DNA-binding transcription factor activity"/>
    <property type="evidence" value="ECO:0007669"/>
    <property type="project" value="TreeGrafter"/>
</dbReference>
<dbReference type="InterPro" id="IPR011051">
    <property type="entry name" value="RmlC_Cupin_sf"/>
</dbReference>
<dbReference type="CDD" id="cd02209">
    <property type="entry name" value="cupin_XRE_C"/>
    <property type="match status" value="1"/>
</dbReference>
<evidence type="ECO:0000259" key="2">
    <source>
        <dbReference type="PROSITE" id="PS50943"/>
    </source>
</evidence>
<dbReference type="InterPro" id="IPR010982">
    <property type="entry name" value="Lambda_DNA-bd_dom_sf"/>
</dbReference>
<name>H0FDF0_9BURK</name>
<dbReference type="PATRIC" id="fig|477184.5.peg.4768"/>
<comment type="caution">
    <text evidence="3">The sequence shown here is derived from an EMBL/GenBank/DDBJ whole genome shotgun (WGS) entry which is preliminary data.</text>
</comment>
<evidence type="ECO:0000313" key="3">
    <source>
        <dbReference type="EMBL" id="EHK63663.1"/>
    </source>
</evidence>
<accession>H0FDF0</accession>
<dbReference type="PANTHER" id="PTHR46797">
    <property type="entry name" value="HTH-TYPE TRANSCRIPTIONAL REGULATOR"/>
    <property type="match status" value="1"/>
</dbReference>
<dbReference type="RefSeq" id="WP_008167281.1">
    <property type="nucleotide sequence ID" value="NZ_AGUF01000075.1"/>
</dbReference>